<comment type="caution">
    <text evidence="7">The sequence shown here is derived from an EMBL/GenBank/DDBJ whole genome shotgun (WGS) entry which is preliminary data.</text>
</comment>
<keyword evidence="3 6" id="KW-0175">Coiled coil</keyword>
<dbReference type="GO" id="GO:0005940">
    <property type="term" value="C:septin ring"/>
    <property type="evidence" value="ECO:0007669"/>
    <property type="project" value="InterPro"/>
</dbReference>
<dbReference type="EMBL" id="JAVBVO010000005">
    <property type="protein sequence ID" value="MDZ5760192.1"/>
    <property type="molecule type" value="Genomic_DNA"/>
</dbReference>
<keyword evidence="4 6" id="KW-0472">Membrane</keyword>
<comment type="subcellular location">
    <subcellularLocation>
        <location evidence="6">Cell membrane</location>
        <topology evidence="6">Single-pass membrane protein</topology>
    </subcellularLocation>
    <text evidence="6">Colocalized with FtsZ to the nascent septal site.</text>
</comment>
<feature type="topological domain" description="Extracellular" evidence="6">
    <location>
        <begin position="1"/>
        <end position="5"/>
    </location>
</feature>
<dbReference type="RefSeq" id="WP_322809618.1">
    <property type="nucleotide sequence ID" value="NZ_CBCPHU010000002.1"/>
</dbReference>
<dbReference type="GO" id="GO:0005886">
    <property type="term" value="C:plasma membrane"/>
    <property type="evidence" value="ECO:0007669"/>
    <property type="project" value="UniProtKB-SubCell"/>
</dbReference>
<proteinExistence type="inferred from homology"/>
<comment type="similarity">
    <text evidence="6">Belongs to the EzrA family.</text>
</comment>
<keyword evidence="6" id="KW-1003">Cell membrane</keyword>
<dbReference type="AlphaFoldDB" id="A0AAW9JUH8"/>
<evidence type="ECO:0000313" key="8">
    <source>
        <dbReference type="Proteomes" id="UP001290462"/>
    </source>
</evidence>
<dbReference type="InterPro" id="IPR010379">
    <property type="entry name" value="EzrA"/>
</dbReference>
<dbReference type="Proteomes" id="UP001290462">
    <property type="component" value="Unassembled WGS sequence"/>
</dbReference>
<evidence type="ECO:0000256" key="1">
    <source>
        <dbReference type="ARBA" id="ARBA00022692"/>
    </source>
</evidence>
<keyword evidence="2 6" id="KW-1133">Transmembrane helix</keyword>
<keyword evidence="6" id="KW-0131">Cell cycle</keyword>
<evidence type="ECO:0000256" key="6">
    <source>
        <dbReference type="HAMAP-Rule" id="MF_00728"/>
    </source>
</evidence>
<accession>A0AAW9JUH8</accession>
<dbReference type="Pfam" id="PF06160">
    <property type="entry name" value="EzrA"/>
    <property type="match status" value="1"/>
</dbReference>
<evidence type="ECO:0000256" key="4">
    <source>
        <dbReference type="ARBA" id="ARBA00023136"/>
    </source>
</evidence>
<feature type="topological domain" description="Cytoplasmic" evidence="6">
    <location>
        <begin position="25"/>
        <end position="571"/>
    </location>
</feature>
<evidence type="ECO:0000313" key="7">
    <source>
        <dbReference type="EMBL" id="MDZ5760192.1"/>
    </source>
</evidence>
<dbReference type="GO" id="GO:0000921">
    <property type="term" value="P:septin ring assembly"/>
    <property type="evidence" value="ECO:0007669"/>
    <property type="project" value="InterPro"/>
</dbReference>
<evidence type="ECO:0000256" key="5">
    <source>
        <dbReference type="ARBA" id="ARBA00023210"/>
    </source>
</evidence>
<reference evidence="7" key="1">
    <citation type="submission" date="2023-08" db="EMBL/GenBank/DDBJ databases">
        <title>Genomic characterization of piscicolin 126 produced by Carnobacterium maltaromaticum CM22 strain isolated from salmon (Salmo salar).</title>
        <authorList>
            <person name="Gonzalez-Gragera E."/>
            <person name="Garcia-Lopez J.D."/>
            <person name="Teso-Perez C."/>
            <person name="Gimenez-Hernandez I."/>
            <person name="Peralta-Sanchez J.M."/>
            <person name="Valdivia E."/>
            <person name="Montalban-Lopez M."/>
            <person name="Martin-Platero A.M."/>
            <person name="Banos A."/>
            <person name="Martinez-Bueno M."/>
        </authorList>
    </citation>
    <scope>NUCLEOTIDE SEQUENCE</scope>
    <source>
        <strain evidence="7">CM22</strain>
    </source>
</reference>
<evidence type="ECO:0000256" key="2">
    <source>
        <dbReference type="ARBA" id="ARBA00022989"/>
    </source>
</evidence>
<keyword evidence="6" id="KW-0132">Cell division</keyword>
<organism evidence="7 8">
    <name type="scientific">Carnobacterium maltaromaticum</name>
    <name type="common">Carnobacterium piscicola</name>
    <dbReference type="NCBI Taxonomy" id="2751"/>
    <lineage>
        <taxon>Bacteria</taxon>
        <taxon>Bacillati</taxon>
        <taxon>Bacillota</taxon>
        <taxon>Bacilli</taxon>
        <taxon>Lactobacillales</taxon>
        <taxon>Carnobacteriaceae</taxon>
        <taxon>Carnobacterium</taxon>
    </lineage>
</organism>
<dbReference type="GO" id="GO:0000917">
    <property type="term" value="P:division septum assembly"/>
    <property type="evidence" value="ECO:0007669"/>
    <property type="project" value="UniProtKB-KW"/>
</dbReference>
<name>A0AAW9JUH8_CARML</name>
<dbReference type="HAMAP" id="MF_00728">
    <property type="entry name" value="EzrA"/>
    <property type="match status" value="1"/>
</dbReference>
<keyword evidence="5 6" id="KW-0717">Septation</keyword>
<evidence type="ECO:0000256" key="3">
    <source>
        <dbReference type="ARBA" id="ARBA00023054"/>
    </source>
</evidence>
<sequence length="571" mass="66277">MNVIVILIVIIVLALVLYGASYFLKKKHYHKIDELENRKLSLTEIPVIDEINKLKKLQLTGQTEKSFKEWEKVWRNIATVHFPDIENYLFDAEQATDRMKLVKAQQAEDAATKLMDDTQVSIDKVQAALKKLIQSEEENRLEIKKTQEIYQNIRKKLLTQSFSFGGALENLERRLTYLELDFTKFSELTTSGDHIEAREVLERVATDTAELDRVVGLVPTLLKTLTVDVVDQVTELKEGHAQLLAENFVFLDNDIPAEIKTIEENSEAAKSLTETCEVDEAKKMVQDIETNIDKLYDLMQDEIDAKAFVNDQQKMFEDYLTHVIGNNRKLLIEIDRVAQSYTLNHDELEAAKGIETELDTLKTSFDNFMEDSKNNQVVYSVLADFFEETGDKLTEIEEKQQSINSGLLHLRKDEMEARKKLDEYEFEMRAMKRYVEKQHLPGLPEEYLDLFFSTTKRIEELAQQLNKLKVDMKEISRLCFMCQDDVTLAKEKTEEIVDSALLTEYMMQYANRYRHSNESIADAIDSTLRLFNKDYRYQEALETISTALELVEAGAYKKVEDNYYADKKINQ</sequence>
<protein>
    <recommendedName>
        <fullName evidence="6">Septation ring formation regulator EzrA</fullName>
    </recommendedName>
</protein>
<keyword evidence="1 6" id="KW-0812">Transmembrane</keyword>
<gene>
    <name evidence="6" type="primary">ezrA</name>
    <name evidence="7" type="ORF">RAK27_16260</name>
</gene>
<comment type="function">
    <text evidence="6">Negative regulator of FtsZ ring formation; modulates the frequency and position of FtsZ ring formation. Inhibits FtsZ ring formation at polar sites. Interacts either with FtsZ or with one of its binding partners to promote depolymerization.</text>
</comment>